<sequence length="297" mass="31174">MQIDGFISALQTEGRLRLVVVGWGLLGWLISYPFYGVPAFTLLGEQAALFCHLFGGGLAAGFLLAGFPLPFRHVPHQLVQSAGLLAVAVSLLCPVSRLFVFLAPAAGLLAALPIFAWGCRVAKTAPLIPVLAGGVVGANLLCWFSRVFAATKATALPVVIVLSSVWCCGLFFLPALLPTEKRPLVVARLIPLFLFAVAAYPTYGIRFRVLLPLVAGFGVGARLGCLPYIIAFATAAVFAVRSSPAPVAALGLSFLGLASVSLAALSAFSPTLVLLLFAFTAALAGLACVDFFIGWRW</sequence>
<feature type="transmembrane region" description="Helical" evidence="1">
    <location>
        <begin position="247"/>
        <end position="268"/>
    </location>
</feature>
<organism evidence="2">
    <name type="scientific">Ammonifex degensii</name>
    <dbReference type="NCBI Taxonomy" id="42838"/>
    <lineage>
        <taxon>Bacteria</taxon>
        <taxon>Bacillati</taxon>
        <taxon>Bacillota</taxon>
        <taxon>Clostridia</taxon>
        <taxon>Thermoanaerobacterales</taxon>
        <taxon>Thermoanaerobacteraceae</taxon>
        <taxon>Ammonifex</taxon>
    </lineage>
</organism>
<feature type="transmembrane region" description="Helical" evidence="1">
    <location>
        <begin position="98"/>
        <end position="118"/>
    </location>
</feature>
<accession>A0A7C1JLV9</accession>
<feature type="transmembrane region" description="Helical" evidence="1">
    <location>
        <begin position="130"/>
        <end position="149"/>
    </location>
</feature>
<gene>
    <name evidence="2" type="ORF">ENQ35_03360</name>
</gene>
<feature type="transmembrane region" description="Helical" evidence="1">
    <location>
        <begin position="155"/>
        <end position="177"/>
    </location>
</feature>
<proteinExistence type="predicted"/>
<feature type="transmembrane region" description="Helical" evidence="1">
    <location>
        <begin position="274"/>
        <end position="295"/>
    </location>
</feature>
<dbReference type="AlphaFoldDB" id="A0A7C1JLV9"/>
<keyword evidence="1" id="KW-0812">Transmembrane</keyword>
<comment type="caution">
    <text evidence="2">The sequence shown here is derived from an EMBL/GenBank/DDBJ whole genome shotgun (WGS) entry which is preliminary data.</text>
</comment>
<reference evidence="2" key="1">
    <citation type="journal article" date="2020" name="mSystems">
        <title>Genome- and Community-Level Interaction Insights into Carbon Utilization and Element Cycling Functions of Hydrothermarchaeota in Hydrothermal Sediment.</title>
        <authorList>
            <person name="Zhou Z."/>
            <person name="Liu Y."/>
            <person name="Xu W."/>
            <person name="Pan J."/>
            <person name="Luo Z.H."/>
            <person name="Li M."/>
        </authorList>
    </citation>
    <scope>NUCLEOTIDE SEQUENCE [LARGE SCALE GENOMIC DNA]</scope>
    <source>
        <strain evidence="2">SpSt-301</strain>
    </source>
</reference>
<protein>
    <submittedName>
        <fullName evidence="2">Uncharacterized protein</fullName>
    </submittedName>
</protein>
<feature type="transmembrane region" description="Helical" evidence="1">
    <location>
        <begin position="209"/>
        <end position="240"/>
    </location>
</feature>
<feature type="transmembrane region" description="Helical" evidence="1">
    <location>
        <begin position="47"/>
        <end position="67"/>
    </location>
</feature>
<name>A0A7C1JLV9_9THEO</name>
<evidence type="ECO:0000313" key="2">
    <source>
        <dbReference type="EMBL" id="HDW51758.1"/>
    </source>
</evidence>
<evidence type="ECO:0000256" key="1">
    <source>
        <dbReference type="SAM" id="Phobius"/>
    </source>
</evidence>
<keyword evidence="1" id="KW-1133">Transmembrane helix</keyword>
<dbReference type="EMBL" id="DSMV01000204">
    <property type="protein sequence ID" value="HDW51758.1"/>
    <property type="molecule type" value="Genomic_DNA"/>
</dbReference>
<keyword evidence="1" id="KW-0472">Membrane</keyword>
<feature type="transmembrane region" description="Helical" evidence="1">
    <location>
        <begin position="184"/>
        <end position="203"/>
    </location>
</feature>
<feature type="transmembrane region" description="Helical" evidence="1">
    <location>
        <begin position="16"/>
        <end position="35"/>
    </location>
</feature>